<comment type="caution">
    <text evidence="1">The sequence shown here is derived from an EMBL/GenBank/DDBJ whole genome shotgun (WGS) entry which is preliminary data.</text>
</comment>
<accession>A0A317DWN8</accession>
<reference evidence="2" key="1">
    <citation type="submission" date="2018-05" db="EMBL/GenBank/DDBJ databases">
        <title>Zavarzinia sp. HR-AS.</title>
        <authorList>
            <person name="Lee Y."/>
            <person name="Jeon C.O."/>
        </authorList>
    </citation>
    <scope>NUCLEOTIDE SEQUENCE [LARGE SCALE GENOMIC DNA]</scope>
    <source>
        <strain evidence="2">DSM 1231</strain>
    </source>
</reference>
<dbReference type="RefSeq" id="WP_109922831.1">
    <property type="nucleotide sequence ID" value="NZ_QGLF01000005.1"/>
</dbReference>
<name>A0A317DWN8_9PROT</name>
<dbReference type="EMBL" id="QGLF01000005">
    <property type="protein sequence ID" value="PWR19147.1"/>
    <property type="molecule type" value="Genomic_DNA"/>
</dbReference>
<evidence type="ECO:0000313" key="1">
    <source>
        <dbReference type="EMBL" id="PWR19147.1"/>
    </source>
</evidence>
<gene>
    <name evidence="1" type="ORF">DKG75_19535</name>
</gene>
<keyword evidence="2" id="KW-1185">Reference proteome</keyword>
<protein>
    <submittedName>
        <fullName evidence="1">Uncharacterized protein</fullName>
    </submittedName>
</protein>
<evidence type="ECO:0000313" key="2">
    <source>
        <dbReference type="Proteomes" id="UP000246077"/>
    </source>
</evidence>
<dbReference type="Proteomes" id="UP000246077">
    <property type="component" value="Unassembled WGS sequence"/>
</dbReference>
<organism evidence="1 2">
    <name type="scientific">Zavarzinia compransoris</name>
    <dbReference type="NCBI Taxonomy" id="1264899"/>
    <lineage>
        <taxon>Bacteria</taxon>
        <taxon>Pseudomonadati</taxon>
        <taxon>Pseudomonadota</taxon>
        <taxon>Alphaproteobacteria</taxon>
        <taxon>Rhodospirillales</taxon>
        <taxon>Zavarziniaceae</taxon>
        <taxon>Zavarzinia</taxon>
    </lineage>
</organism>
<sequence length="91" mass="9345">MSGLGDALGRIAAQVEEALDAAVAALDAGVEGGVAVETADGLRRLTLRDEGAAAREFGTARVPAEPFLAAALAETRSDLETRLTEALRLEP</sequence>
<proteinExistence type="predicted"/>
<dbReference type="AlphaFoldDB" id="A0A317DWN8"/>